<dbReference type="RefSeq" id="WP_158946240.1">
    <property type="nucleotide sequence ID" value="NZ_CP046400.1"/>
</dbReference>
<sequence>MRLRQSFIALVLAGYMATIFLIYFFESSAGNANIKTLFDAFWYSLVTLTTVGYGDYYPTTVMGKVVSSTMVFASLGVLGYFVGKLTEHFQALAERHKMGLDGTDFTKHVIIVGWNDFSEGVVTQLVNAGKKACVIVDEKSHIDIIRDHFKRDSVFATFSDFNCRDCLSRANAAQAASLMPCLGDDTRNLVFILNAKKVYPDLSFVVTLDNAELKETFESAGVHFTISRNEVASKIVASYIFEPSVARFNEDLLASATGDNDYDIQQYYITESCRYAHHTYGETFNDLREKHNVLCIALSHPIDDGRELVKLPPSTEVVQPGDYLVMMTSGKAVGRLKDIFGVNEGLYFDE</sequence>
<keyword evidence="2" id="KW-0812">Transmembrane</keyword>
<reference evidence="4 5" key="1">
    <citation type="submission" date="2019-11" db="EMBL/GenBank/DDBJ databases">
        <authorList>
            <person name="Zheng R.K."/>
            <person name="Sun C.M."/>
        </authorList>
    </citation>
    <scope>NUCLEOTIDE SEQUENCE [LARGE SCALE GENOMIC DNA]</scope>
    <source>
        <strain evidence="4 5">SRB007</strain>
    </source>
</reference>
<keyword evidence="2" id="KW-1133">Transmembrane helix</keyword>
<feature type="transmembrane region" description="Helical" evidence="2">
    <location>
        <begin position="40"/>
        <end position="58"/>
    </location>
</feature>
<dbReference type="InterPro" id="IPR036291">
    <property type="entry name" value="NAD(P)-bd_dom_sf"/>
</dbReference>
<dbReference type="PANTHER" id="PTHR43833">
    <property type="entry name" value="POTASSIUM CHANNEL PROTEIN 2-RELATED-RELATED"/>
    <property type="match status" value="1"/>
</dbReference>
<protein>
    <submittedName>
        <fullName evidence="4">Ion transporter</fullName>
    </submittedName>
</protein>
<dbReference type="GO" id="GO:0008324">
    <property type="term" value="F:monoatomic cation transmembrane transporter activity"/>
    <property type="evidence" value="ECO:0007669"/>
    <property type="project" value="InterPro"/>
</dbReference>
<evidence type="ECO:0000313" key="4">
    <source>
        <dbReference type="EMBL" id="QGY39028.1"/>
    </source>
</evidence>
<dbReference type="SUPFAM" id="SSF81324">
    <property type="entry name" value="Voltage-gated potassium channels"/>
    <property type="match status" value="1"/>
</dbReference>
<dbReference type="InterPro" id="IPR013099">
    <property type="entry name" value="K_chnl_dom"/>
</dbReference>
<dbReference type="Gene3D" id="3.40.50.720">
    <property type="entry name" value="NAD(P)-binding Rossmann-like Domain"/>
    <property type="match status" value="1"/>
</dbReference>
<feature type="domain" description="RCK C-terminal" evidence="3">
    <location>
        <begin position="250"/>
        <end position="342"/>
    </location>
</feature>
<dbReference type="GO" id="GO:0005886">
    <property type="term" value="C:plasma membrane"/>
    <property type="evidence" value="ECO:0007669"/>
    <property type="project" value="UniProtKB-SubCell"/>
</dbReference>
<dbReference type="SUPFAM" id="SSF51735">
    <property type="entry name" value="NAD(P)-binding Rossmann-fold domains"/>
    <property type="match status" value="1"/>
</dbReference>
<proteinExistence type="predicted"/>
<dbReference type="InterPro" id="IPR036721">
    <property type="entry name" value="RCK_C_sf"/>
</dbReference>
<evidence type="ECO:0000256" key="2">
    <source>
        <dbReference type="SAM" id="Phobius"/>
    </source>
</evidence>
<dbReference type="Proteomes" id="UP000428328">
    <property type="component" value="Chromosome"/>
</dbReference>
<organism evidence="4 5">
    <name type="scientific">Pseudodesulfovibrio cashew</name>
    <dbReference type="NCBI Taxonomy" id="2678688"/>
    <lineage>
        <taxon>Bacteria</taxon>
        <taxon>Pseudomonadati</taxon>
        <taxon>Thermodesulfobacteriota</taxon>
        <taxon>Desulfovibrionia</taxon>
        <taxon>Desulfovibrionales</taxon>
        <taxon>Desulfovibrionaceae</taxon>
    </lineage>
</organism>
<evidence type="ECO:0000313" key="5">
    <source>
        <dbReference type="Proteomes" id="UP000428328"/>
    </source>
</evidence>
<dbReference type="PRINTS" id="PR00169">
    <property type="entry name" value="KCHANNEL"/>
</dbReference>
<dbReference type="PANTHER" id="PTHR43833:SF9">
    <property type="entry name" value="POTASSIUM CHANNEL PROTEIN YUGO-RELATED"/>
    <property type="match status" value="1"/>
</dbReference>
<dbReference type="KEGG" id="psel:GM415_02375"/>
<dbReference type="GO" id="GO:0006813">
    <property type="term" value="P:potassium ion transport"/>
    <property type="evidence" value="ECO:0007669"/>
    <property type="project" value="InterPro"/>
</dbReference>
<dbReference type="Pfam" id="PF07885">
    <property type="entry name" value="Ion_trans_2"/>
    <property type="match status" value="1"/>
</dbReference>
<dbReference type="InterPro" id="IPR006037">
    <property type="entry name" value="RCK_C"/>
</dbReference>
<feature type="transmembrane region" description="Helical" evidence="2">
    <location>
        <begin position="7"/>
        <end position="25"/>
    </location>
</feature>
<feature type="transmembrane region" description="Helical" evidence="2">
    <location>
        <begin position="65"/>
        <end position="83"/>
    </location>
</feature>
<dbReference type="InterPro" id="IPR050721">
    <property type="entry name" value="Trk_Ktr_HKT_K-transport"/>
</dbReference>
<dbReference type="EMBL" id="CP046400">
    <property type="protein sequence ID" value="QGY39028.1"/>
    <property type="molecule type" value="Genomic_DNA"/>
</dbReference>
<dbReference type="InterPro" id="IPR003148">
    <property type="entry name" value="RCK_N"/>
</dbReference>
<dbReference type="Gene3D" id="1.10.287.70">
    <property type="match status" value="1"/>
</dbReference>
<keyword evidence="2" id="KW-0472">Membrane</keyword>
<gene>
    <name evidence="4" type="ORF">GM415_02375</name>
</gene>
<dbReference type="AlphaFoldDB" id="A0A6I6JDE5"/>
<dbReference type="SUPFAM" id="SSF116726">
    <property type="entry name" value="TrkA C-terminal domain-like"/>
    <property type="match status" value="1"/>
</dbReference>
<dbReference type="Pfam" id="PF02254">
    <property type="entry name" value="TrkA_N"/>
    <property type="match status" value="1"/>
</dbReference>
<comment type="subcellular location">
    <subcellularLocation>
        <location evidence="1">Cell membrane</location>
        <topology evidence="1">Multi-pass membrane protein</topology>
    </subcellularLocation>
</comment>
<name>A0A6I6JDE5_9BACT</name>
<dbReference type="PROSITE" id="PS51202">
    <property type="entry name" value="RCK_C"/>
    <property type="match status" value="1"/>
</dbReference>
<keyword evidence="5" id="KW-1185">Reference proteome</keyword>
<accession>A0A6I6JDE5</accession>
<evidence type="ECO:0000256" key="1">
    <source>
        <dbReference type="ARBA" id="ARBA00004651"/>
    </source>
</evidence>
<evidence type="ECO:0000259" key="3">
    <source>
        <dbReference type="PROSITE" id="PS51202"/>
    </source>
</evidence>